<evidence type="ECO:0000256" key="7">
    <source>
        <dbReference type="ARBA" id="ARBA00023237"/>
    </source>
</evidence>
<keyword evidence="12" id="KW-1185">Reference proteome</keyword>
<comment type="function">
    <text evidence="8">Part of the outer membrane protein assembly complex, which is involved in assembly and insertion of beta-barrel proteins into the outer membrane.</text>
</comment>
<feature type="domain" description="POTRA" evidence="10">
    <location>
        <begin position="182"/>
        <end position="270"/>
    </location>
</feature>
<evidence type="ECO:0000256" key="1">
    <source>
        <dbReference type="ARBA" id="ARBA00004370"/>
    </source>
</evidence>
<comment type="similarity">
    <text evidence="8">Belongs to the BamA family.</text>
</comment>
<dbReference type="NCBIfam" id="TIGR03303">
    <property type="entry name" value="OM_YaeT"/>
    <property type="match status" value="1"/>
</dbReference>
<feature type="domain" description="POTRA" evidence="10">
    <location>
        <begin position="354"/>
        <end position="430"/>
    </location>
</feature>
<accession>A0ABV9NM04</accession>
<sequence precursor="true">MKRTVKRRLLAAALAAAVCAPVTAQQAIAPFTVSDIRVDGLQRISAGTVFTYLPVERGDTLDSTRAADAIRALFRTGFFEDVTLERQGDILVVNVRERPAINQITLSGNRDIKTEDLQRGLRDIGLAEGETFNRLALERVTQELTRQYNNRGKYSVAITPQVTELDRNRVDIAITIAEGKAAKIRHINLVGNETFSDEDIRASWESNTSNWLSWYRRDDQYSMEKLSGDLEKLDSFYLDRGYVDFSVDSTQVSISPDKSDMFLVANMTEGEVYTISDVRVTGDTVLPQEDIERLVLVAPEQRFSRRLLEVTSDRIVSVLANVGYAFAEVHPIPEIDREARTVAINFNVQPGPRVYVRRIEFKGNERTSDEVLRREMRQFEGAWYSQAAIDRSKIRLQRLGFFESGSVNIETPQVEGSPDQVDVVVSVRETTSGSFVFGLGYSQLSGLITQVQLSQSNFLGTGNQFSIAAQRNDYLQRYDFTYLDPYFTDDGVSLGYNVFYREFDQSNFNVAQFSSTAMAGRLLFGLPITETDTVAANFGVESNEIFAWPGLTPQSIVDYIDAVGNRTFKSWNIELAWARDSRNDFFQPTRGTVQRISAQVNLPGSTVEYYKLNYTYSRYWPLASWLVMQTRADLGYGDSYGSDFSRTVTGPRPDCPEGQDECTVTITASGLPFFENFYAGGVNSVRGFRDNTLGPVAYASNSPGFRQPLGGSLKTVGSLEFYFPRLLDTPAARVSAFVDAGNVYAGTDDFDAGELRASAGLALQWRAPIGPISISYAMPIKKQDGDDVERLQFTFGTQF</sequence>
<evidence type="ECO:0000256" key="6">
    <source>
        <dbReference type="ARBA" id="ARBA00023136"/>
    </source>
</evidence>
<dbReference type="Proteomes" id="UP001595892">
    <property type="component" value="Unassembled WGS sequence"/>
</dbReference>
<keyword evidence="7 8" id="KW-0998">Cell outer membrane</keyword>
<feature type="chain" id="PRO_5044940998" description="Outer membrane protein assembly factor BamA" evidence="8">
    <location>
        <begin position="25"/>
        <end position="799"/>
    </location>
</feature>
<protein>
    <recommendedName>
        <fullName evidence="8 9">Outer membrane protein assembly factor BamA</fullName>
    </recommendedName>
</protein>
<reference evidence="12" key="1">
    <citation type="journal article" date="2019" name="Int. J. Syst. Evol. Microbiol.">
        <title>The Global Catalogue of Microorganisms (GCM) 10K type strain sequencing project: providing services to taxonomists for standard genome sequencing and annotation.</title>
        <authorList>
            <consortium name="The Broad Institute Genomics Platform"/>
            <consortium name="The Broad Institute Genome Sequencing Center for Infectious Disease"/>
            <person name="Wu L."/>
            <person name="Ma J."/>
        </authorList>
    </citation>
    <scope>NUCLEOTIDE SEQUENCE [LARGE SCALE GENOMIC DNA]</scope>
    <source>
        <strain evidence="12">CGMCC 1.13574</strain>
    </source>
</reference>
<evidence type="ECO:0000313" key="12">
    <source>
        <dbReference type="Proteomes" id="UP001595892"/>
    </source>
</evidence>
<dbReference type="RefSeq" id="WP_377004537.1">
    <property type="nucleotide sequence ID" value="NZ_JBHSGG010000029.1"/>
</dbReference>
<evidence type="ECO:0000256" key="5">
    <source>
        <dbReference type="ARBA" id="ARBA00022737"/>
    </source>
</evidence>
<evidence type="ECO:0000256" key="3">
    <source>
        <dbReference type="ARBA" id="ARBA00022692"/>
    </source>
</evidence>
<dbReference type="EMBL" id="JBHSGG010000029">
    <property type="protein sequence ID" value="MFC4728505.1"/>
    <property type="molecule type" value="Genomic_DNA"/>
</dbReference>
<evidence type="ECO:0000259" key="10">
    <source>
        <dbReference type="PROSITE" id="PS51779"/>
    </source>
</evidence>
<feature type="domain" description="POTRA" evidence="10">
    <location>
        <begin position="99"/>
        <end position="179"/>
    </location>
</feature>
<comment type="subcellular location">
    <subcellularLocation>
        <location evidence="8">Cell outer membrane</location>
    </subcellularLocation>
    <subcellularLocation>
        <location evidence="1">Membrane</location>
    </subcellularLocation>
</comment>
<dbReference type="Gene3D" id="3.10.20.310">
    <property type="entry name" value="membrane protein fhac"/>
    <property type="match status" value="5"/>
</dbReference>
<keyword evidence="3 8" id="KW-0812">Transmembrane</keyword>
<feature type="domain" description="POTRA" evidence="10">
    <location>
        <begin position="273"/>
        <end position="351"/>
    </location>
</feature>
<evidence type="ECO:0000256" key="9">
    <source>
        <dbReference type="NCBIfam" id="TIGR03303"/>
    </source>
</evidence>
<dbReference type="HAMAP" id="MF_01430">
    <property type="entry name" value="OM_assembly_BamA"/>
    <property type="match status" value="1"/>
</dbReference>
<feature type="domain" description="POTRA" evidence="10">
    <location>
        <begin position="31"/>
        <end position="98"/>
    </location>
</feature>
<dbReference type="PANTHER" id="PTHR12815">
    <property type="entry name" value="SORTING AND ASSEMBLY MACHINERY SAMM50 PROTEIN FAMILY MEMBER"/>
    <property type="match status" value="1"/>
</dbReference>
<name>A0ABV9NM04_9GAMM</name>
<dbReference type="Gene3D" id="2.40.160.50">
    <property type="entry name" value="membrane protein fhac: a member of the omp85/tpsb transporter family"/>
    <property type="match status" value="1"/>
</dbReference>
<dbReference type="InterPro" id="IPR000184">
    <property type="entry name" value="Bac_surfAg_D15"/>
</dbReference>
<comment type="subunit">
    <text evidence="8">Part of the Bam complex.</text>
</comment>
<proteinExistence type="inferred from homology"/>
<dbReference type="Pfam" id="PF01103">
    <property type="entry name" value="Omp85"/>
    <property type="match status" value="1"/>
</dbReference>
<evidence type="ECO:0000256" key="4">
    <source>
        <dbReference type="ARBA" id="ARBA00022729"/>
    </source>
</evidence>
<gene>
    <name evidence="8 11" type="primary">bamA</name>
    <name evidence="11" type="ORF">ACFO3Q_10030</name>
</gene>
<dbReference type="InterPro" id="IPR034746">
    <property type="entry name" value="POTRA"/>
</dbReference>
<keyword evidence="5 8" id="KW-0677">Repeat</keyword>
<keyword evidence="6 8" id="KW-0472">Membrane</keyword>
<comment type="caution">
    <text evidence="11">The sequence shown here is derived from an EMBL/GenBank/DDBJ whole genome shotgun (WGS) entry which is preliminary data.</text>
</comment>
<dbReference type="InterPro" id="IPR039910">
    <property type="entry name" value="D15-like"/>
</dbReference>
<dbReference type="InterPro" id="IPR023707">
    <property type="entry name" value="OM_assembly_BamA"/>
</dbReference>
<dbReference type="PROSITE" id="PS51779">
    <property type="entry name" value="POTRA"/>
    <property type="match status" value="5"/>
</dbReference>
<dbReference type="InterPro" id="IPR010827">
    <property type="entry name" value="BamA/TamA_POTRA"/>
</dbReference>
<evidence type="ECO:0000256" key="2">
    <source>
        <dbReference type="ARBA" id="ARBA00022452"/>
    </source>
</evidence>
<evidence type="ECO:0000256" key="8">
    <source>
        <dbReference type="HAMAP-Rule" id="MF_01430"/>
    </source>
</evidence>
<keyword evidence="2 8" id="KW-1134">Transmembrane beta strand</keyword>
<feature type="signal peptide" evidence="8">
    <location>
        <begin position="1"/>
        <end position="24"/>
    </location>
</feature>
<dbReference type="Pfam" id="PF07244">
    <property type="entry name" value="POTRA"/>
    <property type="match status" value="5"/>
</dbReference>
<dbReference type="PIRSF" id="PIRSF006076">
    <property type="entry name" value="OM_assembly_OMP85"/>
    <property type="match status" value="1"/>
</dbReference>
<dbReference type="PANTHER" id="PTHR12815:SF23">
    <property type="entry name" value="OUTER MEMBRANE PROTEIN ASSEMBLY FACTOR BAMA"/>
    <property type="match status" value="1"/>
</dbReference>
<evidence type="ECO:0000313" key="11">
    <source>
        <dbReference type="EMBL" id="MFC4728505.1"/>
    </source>
</evidence>
<keyword evidence="4 8" id="KW-0732">Signal</keyword>
<organism evidence="11 12">
    <name type="scientific">Coralloluteibacterium thermophilum</name>
    <dbReference type="NCBI Taxonomy" id="2707049"/>
    <lineage>
        <taxon>Bacteria</taxon>
        <taxon>Pseudomonadati</taxon>
        <taxon>Pseudomonadota</taxon>
        <taxon>Gammaproteobacteria</taxon>
        <taxon>Lysobacterales</taxon>
        <taxon>Lysobacteraceae</taxon>
        <taxon>Coralloluteibacterium</taxon>
    </lineage>
</organism>